<reference evidence="2" key="1">
    <citation type="submission" date="2021-04" db="EMBL/GenBank/DDBJ databases">
        <title>Genome based classification of Actinospica acidithermotolerans sp. nov., an actinobacterium isolated from an Indonesian hot spring.</title>
        <authorList>
            <person name="Kusuma A.B."/>
            <person name="Putra K.E."/>
            <person name="Nafisah S."/>
            <person name="Loh J."/>
            <person name="Nouioui I."/>
            <person name="Goodfellow M."/>
        </authorList>
    </citation>
    <scope>NUCLEOTIDE SEQUENCE</scope>
    <source>
        <strain evidence="2">DSM 45618</strain>
    </source>
</reference>
<dbReference type="InterPro" id="IPR014746">
    <property type="entry name" value="Gln_synth/guanido_kin_cat_dom"/>
</dbReference>
<comment type="caution">
    <text evidence="2">The sequence shown here is derived from an EMBL/GenBank/DDBJ whole genome shotgun (WGS) entry which is preliminary data.</text>
</comment>
<dbReference type="PANTHER" id="PTHR36510:SF3">
    <property type="entry name" value="CONSERVED PROTEIN"/>
    <property type="match status" value="1"/>
</dbReference>
<dbReference type="Gene3D" id="3.30.590.20">
    <property type="match status" value="1"/>
</dbReference>
<dbReference type="Pfam" id="PF04107">
    <property type="entry name" value="GCS2"/>
    <property type="match status" value="1"/>
</dbReference>
<protein>
    <submittedName>
        <fullName evidence="2">Glutamate--cysteine ligase</fullName>
    </submittedName>
</protein>
<dbReference type="InterPro" id="IPR050141">
    <property type="entry name" value="GCL_type2/YbdK_subfam"/>
</dbReference>
<dbReference type="PANTHER" id="PTHR36510">
    <property type="entry name" value="GLUTAMATE--CYSTEINE LIGASE 2-RELATED"/>
    <property type="match status" value="1"/>
</dbReference>
<dbReference type="PIRSF" id="PIRSF012666">
    <property type="entry name" value="UCP012666"/>
    <property type="match status" value="1"/>
</dbReference>
<keyword evidence="3" id="KW-1185">Reference proteome</keyword>
<keyword evidence="2" id="KW-0436">Ligase</keyword>
<gene>
    <name evidence="2" type="ORF">KGA66_24855</name>
</gene>
<dbReference type="SUPFAM" id="SSF55931">
    <property type="entry name" value="Glutamine synthetase/guanido kinase"/>
    <property type="match status" value="1"/>
</dbReference>
<evidence type="ECO:0000313" key="3">
    <source>
        <dbReference type="Proteomes" id="UP000677913"/>
    </source>
</evidence>
<dbReference type="AlphaFoldDB" id="A0A8J7WUC6"/>
<dbReference type="EMBL" id="JAGSXH010000137">
    <property type="protein sequence ID" value="MBS2966299.1"/>
    <property type="molecule type" value="Genomic_DNA"/>
</dbReference>
<accession>A0A8J7WUC6</accession>
<proteinExistence type="predicted"/>
<dbReference type="GO" id="GO:0016879">
    <property type="term" value="F:ligase activity, forming carbon-nitrogen bonds"/>
    <property type="evidence" value="ECO:0007669"/>
    <property type="project" value="TreeGrafter"/>
</dbReference>
<dbReference type="Proteomes" id="UP000677913">
    <property type="component" value="Unassembled WGS sequence"/>
</dbReference>
<evidence type="ECO:0000256" key="1">
    <source>
        <dbReference type="ARBA" id="ARBA00048819"/>
    </source>
</evidence>
<dbReference type="RefSeq" id="WP_211471240.1">
    <property type="nucleotide sequence ID" value="NZ_JAGSXH010000137.1"/>
</dbReference>
<sequence length="493" mass="54526">MGERVTAADLGFDGADRARFRSRLGTCQQVLERMLAEDRFEKGRKLCGLELELVLIDAHGDPAMVNNEVLGQIASPDFQTELGQFNLEVNIAPHKLVGAVFSELAEELRTALLYADRVAGGCGAHVAMIGILPTLGVAHMVRENFSADDRYVLLNDQLASVRGEDFHLRIDGPEPLDASFATILPEACCTSVQLHLQVTPEGFAPAWNAAQAIAAPQVALGANSPFLFGRRLWHETRIALFEQATDSRPQELAAQGVRPRVWFGERWIHSPAQLFRENLTYFTALLPRVGAEDPQRALESGRVPHLQELRLHNGTVYRWNRPVYDVARGKPHLRVENRVLPAGPTVLDVLANAAFYYGLVRALADADGPVWRRLSFAAARENLRAAARDGIGARLHWPGRGQSGAADLVLGELLPLAAAGLERWRIDPRERDLYLGIIEARARTRRNGAVWQIEQVEHLERRGMSRGRALAAMVPRYAELARAGDPVHTWPVG</sequence>
<evidence type="ECO:0000313" key="2">
    <source>
        <dbReference type="EMBL" id="MBS2966299.1"/>
    </source>
</evidence>
<comment type="catalytic activity">
    <reaction evidence="1">
        <text>L-cysteine + L-glutamate + ATP = gamma-L-glutamyl-L-cysteine + ADP + phosphate + H(+)</text>
        <dbReference type="Rhea" id="RHEA:13285"/>
        <dbReference type="ChEBI" id="CHEBI:15378"/>
        <dbReference type="ChEBI" id="CHEBI:29985"/>
        <dbReference type="ChEBI" id="CHEBI:30616"/>
        <dbReference type="ChEBI" id="CHEBI:35235"/>
        <dbReference type="ChEBI" id="CHEBI:43474"/>
        <dbReference type="ChEBI" id="CHEBI:58173"/>
        <dbReference type="ChEBI" id="CHEBI:456216"/>
        <dbReference type="EC" id="6.3.2.2"/>
    </reaction>
</comment>
<name>A0A8J7WUC6_9ACTN</name>
<organism evidence="2 3">
    <name type="scientific">Actinocrinis puniceicyclus</name>
    <dbReference type="NCBI Taxonomy" id="977794"/>
    <lineage>
        <taxon>Bacteria</taxon>
        <taxon>Bacillati</taxon>
        <taxon>Actinomycetota</taxon>
        <taxon>Actinomycetes</taxon>
        <taxon>Catenulisporales</taxon>
        <taxon>Actinospicaceae</taxon>
        <taxon>Actinocrinis</taxon>
    </lineage>
</organism>
<dbReference type="InterPro" id="IPR016602">
    <property type="entry name" value="UCP012666"/>
</dbReference>
<dbReference type="InterPro" id="IPR006336">
    <property type="entry name" value="GCS2"/>
</dbReference>